<organism evidence="2 3">
    <name type="scientific">Shewanella gelidii</name>
    <dbReference type="NCBI Taxonomy" id="1642821"/>
    <lineage>
        <taxon>Bacteria</taxon>
        <taxon>Pseudomonadati</taxon>
        <taxon>Pseudomonadota</taxon>
        <taxon>Gammaproteobacteria</taxon>
        <taxon>Alteromonadales</taxon>
        <taxon>Shewanellaceae</taxon>
        <taxon>Shewanella</taxon>
    </lineage>
</organism>
<dbReference type="EMBL" id="BMPZ01000004">
    <property type="protein sequence ID" value="GGI82777.1"/>
    <property type="molecule type" value="Genomic_DNA"/>
</dbReference>
<dbReference type="RefSeq" id="WP_188920435.1">
    <property type="nucleotide sequence ID" value="NZ_BMPZ01000004.1"/>
</dbReference>
<evidence type="ECO:0000313" key="3">
    <source>
        <dbReference type="Proteomes" id="UP000613743"/>
    </source>
</evidence>
<evidence type="ECO:0000259" key="1">
    <source>
        <dbReference type="Pfam" id="PF01636"/>
    </source>
</evidence>
<dbReference type="AlphaFoldDB" id="A0A917NA97"/>
<feature type="domain" description="Aminoglycoside phosphotransferase" evidence="1">
    <location>
        <begin position="42"/>
        <end position="273"/>
    </location>
</feature>
<gene>
    <name evidence="2" type="ORF">GCM10009332_20070</name>
</gene>
<reference evidence="2" key="1">
    <citation type="journal article" date="2014" name="Int. J. Syst. Evol. Microbiol.">
        <title>Complete genome sequence of Corynebacterium casei LMG S-19264T (=DSM 44701T), isolated from a smear-ripened cheese.</title>
        <authorList>
            <consortium name="US DOE Joint Genome Institute (JGI-PGF)"/>
            <person name="Walter F."/>
            <person name="Albersmeier A."/>
            <person name="Kalinowski J."/>
            <person name="Ruckert C."/>
        </authorList>
    </citation>
    <scope>NUCLEOTIDE SEQUENCE</scope>
    <source>
        <strain evidence="2">JCM 30804</strain>
    </source>
</reference>
<dbReference type="Proteomes" id="UP000613743">
    <property type="component" value="Unassembled WGS sequence"/>
</dbReference>
<proteinExistence type="predicted"/>
<dbReference type="InterPro" id="IPR050249">
    <property type="entry name" value="Pseudomonas-type_ThrB"/>
</dbReference>
<dbReference type="Pfam" id="PF01636">
    <property type="entry name" value="APH"/>
    <property type="match status" value="1"/>
</dbReference>
<protein>
    <submittedName>
        <fullName evidence="2">Aminoglycoside phosphotransferase</fullName>
    </submittedName>
</protein>
<evidence type="ECO:0000313" key="2">
    <source>
        <dbReference type="EMBL" id="GGI82777.1"/>
    </source>
</evidence>
<name>A0A917NA97_9GAMM</name>
<accession>A0A917NA97</accession>
<dbReference type="InterPro" id="IPR011009">
    <property type="entry name" value="Kinase-like_dom_sf"/>
</dbReference>
<comment type="caution">
    <text evidence="2">The sequence shown here is derived from an EMBL/GenBank/DDBJ whole genome shotgun (WGS) entry which is preliminary data.</text>
</comment>
<dbReference type="Gene3D" id="3.90.1200.10">
    <property type="match status" value="1"/>
</dbReference>
<keyword evidence="3" id="KW-1185">Reference proteome</keyword>
<dbReference type="PANTHER" id="PTHR21064">
    <property type="entry name" value="AMINOGLYCOSIDE PHOSPHOTRANSFERASE DOMAIN-CONTAINING PROTEIN-RELATED"/>
    <property type="match status" value="1"/>
</dbReference>
<dbReference type="InterPro" id="IPR002575">
    <property type="entry name" value="Aminoglycoside_PTrfase"/>
</dbReference>
<sequence length="377" mass="42357">MDRPDLKAIRQLILPHYVLDKREPHPGISASGNVNTNEQASIQPLGDGLINQTYLVSLAHTQMVLQRINSHVFPNPKAVVNNAVKISQQLLALQQQGRYPMVVVQPIATRAGEYFVTHPQLGFWRAMTYVAESDAYTVPQSNAQIAAAATAFGQFCAALSTLDSSCINEVIPHFHHLPHRLQQLQAAIESADNERLNRARDWCDFAQSQQILLAELKACLVDLPMRICHYDTKLNNMLFKQSRNEPLAVIDLDTCMPGYLMYDFGDMVRAMCASNKEDMQKFDDIFIKPGAFAALAQAYVAALQGVIVPREVQSLWLGVKLVILELAVRFLTDYLNGDLYFQTEYATHNLDRARNQFTLFKSALNQQQTLQALLPKV</sequence>
<dbReference type="SUPFAM" id="SSF56112">
    <property type="entry name" value="Protein kinase-like (PK-like)"/>
    <property type="match status" value="1"/>
</dbReference>
<dbReference type="PANTHER" id="PTHR21064:SF5">
    <property type="entry name" value="SLR1880 PROTEIN"/>
    <property type="match status" value="1"/>
</dbReference>
<reference evidence="2" key="2">
    <citation type="submission" date="2020-09" db="EMBL/GenBank/DDBJ databases">
        <authorList>
            <person name="Sun Q."/>
            <person name="Ohkuma M."/>
        </authorList>
    </citation>
    <scope>NUCLEOTIDE SEQUENCE</scope>
    <source>
        <strain evidence="2">JCM 30804</strain>
    </source>
</reference>